<keyword evidence="2" id="KW-1185">Reference proteome</keyword>
<reference evidence="1" key="2">
    <citation type="submission" date="2020-06" db="EMBL/GenBank/DDBJ databases">
        <title>Helianthus annuus Genome sequencing and assembly Release 2.</title>
        <authorList>
            <person name="Gouzy J."/>
            <person name="Langlade N."/>
            <person name="Munos S."/>
        </authorList>
    </citation>
    <scope>NUCLEOTIDE SEQUENCE</scope>
    <source>
        <tissue evidence="1">Leaves</tissue>
    </source>
</reference>
<accession>A0A9K3H9M2</accession>
<sequence>MHTILVQYKHEQQTANSAGSINPLRQTPKKPGPVKLFPHLIFKLNKILIGFHRFRNKPLTATVNDGDPVAGGDYLPIGSLDQQPFFQKPPATLPLYRFPVQTCRKFVNG</sequence>
<gene>
    <name evidence="1" type="ORF">HanXRQr2_Chr14g0657591</name>
</gene>
<proteinExistence type="predicted"/>
<comment type="caution">
    <text evidence="1">The sequence shown here is derived from an EMBL/GenBank/DDBJ whole genome shotgun (WGS) entry which is preliminary data.</text>
</comment>
<organism evidence="1 2">
    <name type="scientific">Helianthus annuus</name>
    <name type="common">Common sunflower</name>
    <dbReference type="NCBI Taxonomy" id="4232"/>
    <lineage>
        <taxon>Eukaryota</taxon>
        <taxon>Viridiplantae</taxon>
        <taxon>Streptophyta</taxon>
        <taxon>Embryophyta</taxon>
        <taxon>Tracheophyta</taxon>
        <taxon>Spermatophyta</taxon>
        <taxon>Magnoliopsida</taxon>
        <taxon>eudicotyledons</taxon>
        <taxon>Gunneridae</taxon>
        <taxon>Pentapetalae</taxon>
        <taxon>asterids</taxon>
        <taxon>campanulids</taxon>
        <taxon>Asterales</taxon>
        <taxon>Asteraceae</taxon>
        <taxon>Asteroideae</taxon>
        <taxon>Heliantheae alliance</taxon>
        <taxon>Heliantheae</taxon>
        <taxon>Helianthus</taxon>
    </lineage>
</organism>
<dbReference type="EMBL" id="MNCJ02000329">
    <property type="protein sequence ID" value="KAF5770274.1"/>
    <property type="molecule type" value="Genomic_DNA"/>
</dbReference>
<protein>
    <submittedName>
        <fullName evidence="1">Uncharacterized protein</fullName>
    </submittedName>
</protein>
<reference evidence="1" key="1">
    <citation type="journal article" date="2017" name="Nature">
        <title>The sunflower genome provides insights into oil metabolism, flowering and Asterid evolution.</title>
        <authorList>
            <person name="Badouin H."/>
            <person name="Gouzy J."/>
            <person name="Grassa C.J."/>
            <person name="Murat F."/>
            <person name="Staton S.E."/>
            <person name="Cottret L."/>
            <person name="Lelandais-Briere C."/>
            <person name="Owens G.L."/>
            <person name="Carrere S."/>
            <person name="Mayjonade B."/>
            <person name="Legrand L."/>
            <person name="Gill N."/>
            <person name="Kane N.C."/>
            <person name="Bowers J.E."/>
            <person name="Hubner S."/>
            <person name="Bellec A."/>
            <person name="Berard A."/>
            <person name="Berges H."/>
            <person name="Blanchet N."/>
            <person name="Boniface M.C."/>
            <person name="Brunel D."/>
            <person name="Catrice O."/>
            <person name="Chaidir N."/>
            <person name="Claudel C."/>
            <person name="Donnadieu C."/>
            <person name="Faraut T."/>
            <person name="Fievet G."/>
            <person name="Helmstetter N."/>
            <person name="King M."/>
            <person name="Knapp S.J."/>
            <person name="Lai Z."/>
            <person name="Le Paslier M.C."/>
            <person name="Lippi Y."/>
            <person name="Lorenzon L."/>
            <person name="Mandel J.R."/>
            <person name="Marage G."/>
            <person name="Marchand G."/>
            <person name="Marquand E."/>
            <person name="Bret-Mestries E."/>
            <person name="Morien E."/>
            <person name="Nambeesan S."/>
            <person name="Nguyen T."/>
            <person name="Pegot-Espagnet P."/>
            <person name="Pouilly N."/>
            <person name="Raftis F."/>
            <person name="Sallet E."/>
            <person name="Schiex T."/>
            <person name="Thomas J."/>
            <person name="Vandecasteele C."/>
            <person name="Vares D."/>
            <person name="Vear F."/>
            <person name="Vautrin S."/>
            <person name="Crespi M."/>
            <person name="Mangin B."/>
            <person name="Burke J.M."/>
            <person name="Salse J."/>
            <person name="Munos S."/>
            <person name="Vincourt P."/>
            <person name="Rieseberg L.H."/>
            <person name="Langlade N.B."/>
        </authorList>
    </citation>
    <scope>NUCLEOTIDE SEQUENCE</scope>
    <source>
        <tissue evidence="1">Leaves</tissue>
    </source>
</reference>
<evidence type="ECO:0000313" key="2">
    <source>
        <dbReference type="Proteomes" id="UP000215914"/>
    </source>
</evidence>
<dbReference type="Gramene" id="mRNA:HanXRQr2_Chr14g0657591">
    <property type="protein sequence ID" value="CDS:HanXRQr2_Chr14g0657591.1"/>
    <property type="gene ID" value="HanXRQr2_Chr14g0657591"/>
</dbReference>
<dbReference type="AlphaFoldDB" id="A0A9K3H9M2"/>
<name>A0A9K3H9M2_HELAN</name>
<dbReference type="Proteomes" id="UP000215914">
    <property type="component" value="Unassembled WGS sequence"/>
</dbReference>
<evidence type="ECO:0000313" key="1">
    <source>
        <dbReference type="EMBL" id="KAF5770274.1"/>
    </source>
</evidence>